<keyword evidence="1" id="KW-1133">Transmembrane helix</keyword>
<evidence type="ECO:0000313" key="3">
    <source>
        <dbReference type="Proteomes" id="UP001596099"/>
    </source>
</evidence>
<proteinExistence type="predicted"/>
<feature type="transmembrane region" description="Helical" evidence="1">
    <location>
        <begin position="604"/>
        <end position="621"/>
    </location>
</feature>
<feature type="transmembrane region" description="Helical" evidence="1">
    <location>
        <begin position="376"/>
        <end position="395"/>
    </location>
</feature>
<keyword evidence="2" id="KW-0378">Hydrolase</keyword>
<dbReference type="GO" id="GO:0006508">
    <property type="term" value="P:proteolysis"/>
    <property type="evidence" value="ECO:0007669"/>
    <property type="project" value="UniProtKB-KW"/>
</dbReference>
<dbReference type="GO" id="GO:0008233">
    <property type="term" value="F:peptidase activity"/>
    <property type="evidence" value="ECO:0007669"/>
    <property type="project" value="UniProtKB-KW"/>
</dbReference>
<gene>
    <name evidence="2" type="ORF">ACFPYI_06985</name>
</gene>
<feature type="transmembrane region" description="Helical" evidence="1">
    <location>
        <begin position="347"/>
        <end position="364"/>
    </location>
</feature>
<dbReference type="PANTHER" id="PTHR36844">
    <property type="entry name" value="PROTEASE PRSW"/>
    <property type="match status" value="1"/>
</dbReference>
<dbReference type="EC" id="3.4.-.-" evidence="2"/>
<keyword evidence="2" id="KW-0645">Protease</keyword>
<reference evidence="2 3" key="1">
    <citation type="journal article" date="2019" name="Int. J. Syst. Evol. Microbiol.">
        <title>The Global Catalogue of Microorganisms (GCM) 10K type strain sequencing project: providing services to taxonomists for standard genome sequencing and annotation.</title>
        <authorList>
            <consortium name="The Broad Institute Genomics Platform"/>
            <consortium name="The Broad Institute Genome Sequencing Center for Infectious Disease"/>
            <person name="Wu L."/>
            <person name="Ma J."/>
        </authorList>
    </citation>
    <scope>NUCLEOTIDE SEQUENCE [LARGE SCALE GENOMIC DNA]</scope>
    <source>
        <strain evidence="2 3">CGMCC 1.12543</strain>
    </source>
</reference>
<feature type="transmembrane region" description="Helical" evidence="1">
    <location>
        <begin position="235"/>
        <end position="255"/>
    </location>
</feature>
<sequence>MRGKVALDTVPTASTFSSLLQTILNDTYVRLLQAGLRYPLRSQSMGNFLLGGFLLFPMVITAVPVLGYLIEGVQRTVFEGAVRADEPGEASAVESRREVDPPFPPASHPREWLRLGVVGLKGVVISAVCIVWPFAVVSSTVAGPLESSLVGTVESGVAGLGVVAGLVGAVVLLYFYPAVLGNFIESGNLRHSIRSVNDGGNLTAIEYRRGVAAVLTIVVGGVLFFWFLYDLLGVVALAFVGPVAFYTLLASHFVIGEIRNHLGVDTTASARTSGHQADDVVRGDPSPPTVLVKLVHLLSPERRTDPVATRHADRPDVDLYGVTFWEHRTRLDGLSVRLYRSLKRDHTWWLLLFFGAGSLAQMSYWVRETTAAGTDVVYVLVSWLPALVVALFIALRFGARPLPVRGLVGAVVLGAVASPWAWAINDQFRPLTGRGLIGRTLYFYGPTAVAVLGVSLLVLLLYAYSDRLTSVVDGAVYGAAVGLGHIMIENLNMVLSNPQFGSTIEVVAEQRAMVGPLAVVLMALLGYYVGLARFNPDRAGPIVVKGLLICIFLRGTYDVLYLTGYDLVVQNYRAISQSPVYTSLGDALPPVLWSEVPTLNEQRLFFVVAVSTVFAVTYLTLRRYRRFAREDVATAEEDDESETSTERPERKAVTTAYVEHAQVLLDAGMLTPEEFDSITRRL</sequence>
<accession>A0ABD5RKK2</accession>
<name>A0ABD5RKK2_9EURY</name>
<feature type="transmembrane region" description="Helical" evidence="1">
    <location>
        <begin position="402"/>
        <end position="422"/>
    </location>
</feature>
<organism evidence="2 3">
    <name type="scientific">Halomarina salina</name>
    <dbReference type="NCBI Taxonomy" id="1872699"/>
    <lineage>
        <taxon>Archaea</taxon>
        <taxon>Methanobacteriati</taxon>
        <taxon>Methanobacteriota</taxon>
        <taxon>Stenosarchaea group</taxon>
        <taxon>Halobacteria</taxon>
        <taxon>Halobacteriales</taxon>
        <taxon>Natronomonadaceae</taxon>
        <taxon>Halomarina</taxon>
    </lineage>
</organism>
<feature type="transmembrane region" description="Helical" evidence="1">
    <location>
        <begin position="48"/>
        <end position="70"/>
    </location>
</feature>
<dbReference type="Proteomes" id="UP001596099">
    <property type="component" value="Unassembled WGS sequence"/>
</dbReference>
<dbReference type="InterPro" id="IPR026898">
    <property type="entry name" value="PrsW"/>
</dbReference>
<protein>
    <submittedName>
        <fullName evidence="2">PrsW family glutamic-type intramembrane protease</fullName>
        <ecNumber evidence="2">3.4.-.-</ecNumber>
    </submittedName>
</protein>
<evidence type="ECO:0000313" key="2">
    <source>
        <dbReference type="EMBL" id="MFC5971073.1"/>
    </source>
</evidence>
<dbReference type="PANTHER" id="PTHR36844:SF1">
    <property type="entry name" value="PROTEASE PRSW"/>
    <property type="match status" value="1"/>
</dbReference>
<comment type="caution">
    <text evidence="2">The sequence shown here is derived from an EMBL/GenBank/DDBJ whole genome shotgun (WGS) entry which is preliminary data.</text>
</comment>
<evidence type="ECO:0000256" key="1">
    <source>
        <dbReference type="SAM" id="Phobius"/>
    </source>
</evidence>
<feature type="transmembrane region" description="Helical" evidence="1">
    <location>
        <begin position="471"/>
        <end position="488"/>
    </location>
</feature>
<dbReference type="EMBL" id="JBHSQH010000001">
    <property type="protein sequence ID" value="MFC5971073.1"/>
    <property type="molecule type" value="Genomic_DNA"/>
</dbReference>
<keyword evidence="3" id="KW-1185">Reference proteome</keyword>
<dbReference type="AlphaFoldDB" id="A0ABD5RKK2"/>
<dbReference type="RefSeq" id="WP_247413987.1">
    <property type="nucleotide sequence ID" value="NZ_JALLGW010000001.1"/>
</dbReference>
<feature type="transmembrane region" description="Helical" evidence="1">
    <location>
        <begin position="542"/>
        <end position="562"/>
    </location>
</feature>
<feature type="transmembrane region" description="Helical" evidence="1">
    <location>
        <begin position="512"/>
        <end position="530"/>
    </location>
</feature>
<feature type="transmembrane region" description="Helical" evidence="1">
    <location>
        <begin position="112"/>
        <end position="135"/>
    </location>
</feature>
<feature type="transmembrane region" description="Helical" evidence="1">
    <location>
        <begin position="155"/>
        <end position="176"/>
    </location>
</feature>
<dbReference type="Pfam" id="PF13367">
    <property type="entry name" value="PrsW-protease"/>
    <property type="match status" value="1"/>
</dbReference>
<feature type="transmembrane region" description="Helical" evidence="1">
    <location>
        <begin position="210"/>
        <end position="229"/>
    </location>
</feature>
<keyword evidence="1" id="KW-0812">Transmembrane</keyword>
<feature type="transmembrane region" description="Helical" evidence="1">
    <location>
        <begin position="442"/>
        <end position="464"/>
    </location>
</feature>
<keyword evidence="1" id="KW-0472">Membrane</keyword>